<proteinExistence type="predicted"/>
<protein>
    <submittedName>
        <fullName evidence="1">Uncharacterized protein</fullName>
    </submittedName>
</protein>
<keyword evidence="2" id="KW-1185">Reference proteome</keyword>
<dbReference type="AlphaFoldDB" id="A0A7W6P2L8"/>
<reference evidence="1 2" key="1">
    <citation type="submission" date="2020-08" db="EMBL/GenBank/DDBJ databases">
        <title>Genomic Encyclopedia of Type Strains, Phase IV (KMG-IV): sequencing the most valuable type-strain genomes for metagenomic binning, comparative biology and taxonomic classification.</title>
        <authorList>
            <person name="Goeker M."/>
        </authorList>
    </citation>
    <scope>NUCLEOTIDE SEQUENCE [LARGE SCALE GENOMIC DNA]</scope>
    <source>
        <strain evidence="1 2">DSM 26385</strain>
    </source>
</reference>
<dbReference type="RefSeq" id="WP_183792980.1">
    <property type="nucleotide sequence ID" value="NZ_JACIDU010000009.1"/>
</dbReference>
<organism evidence="1 2">
    <name type="scientific">Allorhizobium borbori</name>
    <dbReference type="NCBI Taxonomy" id="485907"/>
    <lineage>
        <taxon>Bacteria</taxon>
        <taxon>Pseudomonadati</taxon>
        <taxon>Pseudomonadota</taxon>
        <taxon>Alphaproteobacteria</taxon>
        <taxon>Hyphomicrobiales</taxon>
        <taxon>Rhizobiaceae</taxon>
        <taxon>Rhizobium/Agrobacterium group</taxon>
        <taxon>Allorhizobium</taxon>
    </lineage>
</organism>
<dbReference type="Proteomes" id="UP000584824">
    <property type="component" value="Unassembled WGS sequence"/>
</dbReference>
<comment type="caution">
    <text evidence="1">The sequence shown here is derived from an EMBL/GenBank/DDBJ whole genome shotgun (WGS) entry which is preliminary data.</text>
</comment>
<sequence>MEKQTIEFEGVPVGIVVPDEDRLKFIAVKFHVIGLDGQHFRNPEEVKTAIGHLLGKERRPHVA</sequence>
<name>A0A7W6P2L8_9HYPH</name>
<accession>A0A7W6P2L8</accession>
<evidence type="ECO:0000313" key="2">
    <source>
        <dbReference type="Proteomes" id="UP000584824"/>
    </source>
</evidence>
<evidence type="ECO:0000313" key="1">
    <source>
        <dbReference type="EMBL" id="MBB4103959.1"/>
    </source>
</evidence>
<dbReference type="EMBL" id="JACIDU010000009">
    <property type="protein sequence ID" value="MBB4103959.1"/>
    <property type="molecule type" value="Genomic_DNA"/>
</dbReference>
<gene>
    <name evidence="1" type="ORF">GGQ66_002527</name>
</gene>